<keyword evidence="3" id="KW-1185">Reference proteome</keyword>
<name>A0A6H5H2P6_9HEMI</name>
<dbReference type="AlphaFoldDB" id="A0A6H5H2P6"/>
<proteinExistence type="predicted"/>
<organism evidence="2 3">
    <name type="scientific">Nesidiocoris tenuis</name>
    <dbReference type="NCBI Taxonomy" id="355587"/>
    <lineage>
        <taxon>Eukaryota</taxon>
        <taxon>Metazoa</taxon>
        <taxon>Ecdysozoa</taxon>
        <taxon>Arthropoda</taxon>
        <taxon>Hexapoda</taxon>
        <taxon>Insecta</taxon>
        <taxon>Pterygota</taxon>
        <taxon>Neoptera</taxon>
        <taxon>Paraneoptera</taxon>
        <taxon>Hemiptera</taxon>
        <taxon>Heteroptera</taxon>
        <taxon>Panheteroptera</taxon>
        <taxon>Cimicomorpha</taxon>
        <taxon>Miridae</taxon>
        <taxon>Dicyphina</taxon>
        <taxon>Nesidiocoris</taxon>
    </lineage>
</organism>
<dbReference type="EMBL" id="CADCXU010024193">
    <property type="protein sequence ID" value="CAB0011482.1"/>
    <property type="molecule type" value="Genomic_DNA"/>
</dbReference>
<evidence type="ECO:0000313" key="3">
    <source>
        <dbReference type="Proteomes" id="UP000479000"/>
    </source>
</evidence>
<accession>A0A6H5H2P6</accession>
<feature type="region of interest" description="Disordered" evidence="1">
    <location>
        <begin position="27"/>
        <end position="53"/>
    </location>
</feature>
<feature type="non-terminal residue" evidence="2">
    <location>
        <position position="125"/>
    </location>
</feature>
<reference evidence="2 3" key="1">
    <citation type="submission" date="2020-02" db="EMBL/GenBank/DDBJ databases">
        <authorList>
            <person name="Ferguson B K."/>
        </authorList>
    </citation>
    <scope>NUCLEOTIDE SEQUENCE [LARGE SCALE GENOMIC DNA]</scope>
</reference>
<dbReference type="Proteomes" id="UP000479000">
    <property type="component" value="Unassembled WGS sequence"/>
</dbReference>
<sequence>MDYVQVPTYLFSAFPMVNQVATCRSERSGSAGGIKGSAAEISPREPGGGGLIRQGFVPCRAGDEEDGETVQLRATSIVRACEPPDRKAQLPLETAGRPLVTRGRAGAAVVHDFAAAAVRSASNTH</sequence>
<evidence type="ECO:0000313" key="2">
    <source>
        <dbReference type="EMBL" id="CAB0011482.1"/>
    </source>
</evidence>
<evidence type="ECO:0000256" key="1">
    <source>
        <dbReference type="SAM" id="MobiDB-lite"/>
    </source>
</evidence>
<protein>
    <submittedName>
        <fullName evidence="2">Uncharacterized protein</fullName>
    </submittedName>
</protein>
<gene>
    <name evidence="2" type="ORF">NTEN_LOCUS16421</name>
</gene>